<dbReference type="EMBL" id="BARS01024793">
    <property type="protein sequence ID" value="GAG11900.1"/>
    <property type="molecule type" value="Genomic_DNA"/>
</dbReference>
<feature type="domain" description="Rad50/SbcC-type AAA" evidence="1">
    <location>
        <begin position="5"/>
        <end position="106"/>
    </location>
</feature>
<dbReference type="AlphaFoldDB" id="X0V1D5"/>
<comment type="caution">
    <text evidence="2">The sequence shown here is derived from an EMBL/GenBank/DDBJ whole genome shotgun (WGS) entry which is preliminary data.</text>
</comment>
<dbReference type="Pfam" id="PF13476">
    <property type="entry name" value="AAA_23"/>
    <property type="match status" value="1"/>
</dbReference>
<dbReference type="PANTHER" id="PTHR32114">
    <property type="entry name" value="ABC TRANSPORTER ABCH.3"/>
    <property type="match status" value="1"/>
</dbReference>
<dbReference type="SUPFAM" id="SSF52540">
    <property type="entry name" value="P-loop containing nucleoside triphosphate hydrolases"/>
    <property type="match status" value="1"/>
</dbReference>
<protein>
    <recommendedName>
        <fullName evidence="1">Rad50/SbcC-type AAA domain-containing protein</fullName>
    </recommendedName>
</protein>
<dbReference type="GO" id="GO:0016887">
    <property type="term" value="F:ATP hydrolysis activity"/>
    <property type="evidence" value="ECO:0007669"/>
    <property type="project" value="InterPro"/>
</dbReference>
<accession>X0V1D5</accession>
<dbReference type="InterPro" id="IPR027417">
    <property type="entry name" value="P-loop_NTPase"/>
</dbReference>
<dbReference type="GO" id="GO:0006302">
    <property type="term" value="P:double-strand break repair"/>
    <property type="evidence" value="ECO:0007669"/>
    <property type="project" value="InterPro"/>
</dbReference>
<dbReference type="InterPro" id="IPR038729">
    <property type="entry name" value="Rad50/SbcC_AAA"/>
</dbReference>
<proteinExistence type="predicted"/>
<evidence type="ECO:0000313" key="2">
    <source>
        <dbReference type="EMBL" id="GAG11900.1"/>
    </source>
</evidence>
<dbReference type="PANTHER" id="PTHR32114:SF2">
    <property type="entry name" value="ABC TRANSPORTER ABCH.3"/>
    <property type="match status" value="1"/>
</dbReference>
<name>X0V1D5_9ZZZZ</name>
<evidence type="ECO:0000259" key="1">
    <source>
        <dbReference type="Pfam" id="PF13476"/>
    </source>
</evidence>
<sequence length="117" mass="12985">MRLKKITLKNIRSYEQQEIKFPEGSTLLSGDIGAGKTSILLGIEFALFGLQPGQRGSALLRNGEKQGGVIMEFDVEDKEIIVERTLKKGKTISQDYCSIIIDGEKKEISVTELKNLV</sequence>
<feature type="non-terminal residue" evidence="2">
    <location>
        <position position="117"/>
    </location>
</feature>
<gene>
    <name evidence="2" type="ORF">S01H1_39304</name>
</gene>
<organism evidence="2">
    <name type="scientific">marine sediment metagenome</name>
    <dbReference type="NCBI Taxonomy" id="412755"/>
    <lineage>
        <taxon>unclassified sequences</taxon>
        <taxon>metagenomes</taxon>
        <taxon>ecological metagenomes</taxon>
    </lineage>
</organism>
<reference evidence="2" key="1">
    <citation type="journal article" date="2014" name="Front. Microbiol.">
        <title>High frequency of phylogenetically diverse reductive dehalogenase-homologous genes in deep subseafloor sedimentary metagenomes.</title>
        <authorList>
            <person name="Kawai M."/>
            <person name="Futagami T."/>
            <person name="Toyoda A."/>
            <person name="Takaki Y."/>
            <person name="Nishi S."/>
            <person name="Hori S."/>
            <person name="Arai W."/>
            <person name="Tsubouchi T."/>
            <person name="Morono Y."/>
            <person name="Uchiyama I."/>
            <person name="Ito T."/>
            <person name="Fujiyama A."/>
            <person name="Inagaki F."/>
            <person name="Takami H."/>
        </authorList>
    </citation>
    <scope>NUCLEOTIDE SEQUENCE</scope>
    <source>
        <strain evidence="2">Expedition CK06-06</strain>
    </source>
</reference>
<dbReference type="Gene3D" id="3.40.50.300">
    <property type="entry name" value="P-loop containing nucleotide triphosphate hydrolases"/>
    <property type="match status" value="1"/>
</dbReference>